<dbReference type="AlphaFoldDB" id="A0A4Y2Q746"/>
<reference evidence="1 2" key="1">
    <citation type="journal article" date="2019" name="Sci. Rep.">
        <title>Orb-weaving spider Araneus ventricosus genome elucidates the spidroin gene catalogue.</title>
        <authorList>
            <person name="Kono N."/>
            <person name="Nakamura H."/>
            <person name="Ohtoshi R."/>
            <person name="Moran D.A.P."/>
            <person name="Shinohara A."/>
            <person name="Yoshida Y."/>
            <person name="Fujiwara M."/>
            <person name="Mori M."/>
            <person name="Tomita M."/>
            <person name="Arakawa K."/>
        </authorList>
    </citation>
    <scope>NUCLEOTIDE SEQUENCE [LARGE SCALE GENOMIC DNA]</scope>
</reference>
<organism evidence="1 2">
    <name type="scientific">Araneus ventricosus</name>
    <name type="common">Orbweaver spider</name>
    <name type="synonym">Epeira ventricosa</name>
    <dbReference type="NCBI Taxonomy" id="182803"/>
    <lineage>
        <taxon>Eukaryota</taxon>
        <taxon>Metazoa</taxon>
        <taxon>Ecdysozoa</taxon>
        <taxon>Arthropoda</taxon>
        <taxon>Chelicerata</taxon>
        <taxon>Arachnida</taxon>
        <taxon>Araneae</taxon>
        <taxon>Araneomorphae</taxon>
        <taxon>Entelegynae</taxon>
        <taxon>Araneoidea</taxon>
        <taxon>Araneidae</taxon>
        <taxon>Araneus</taxon>
    </lineage>
</organism>
<dbReference type="Proteomes" id="UP000499080">
    <property type="component" value="Unassembled WGS sequence"/>
</dbReference>
<evidence type="ECO:0000313" key="2">
    <source>
        <dbReference type="Proteomes" id="UP000499080"/>
    </source>
</evidence>
<gene>
    <name evidence="1" type="ORF">AVEN_62779_1</name>
</gene>
<name>A0A4Y2Q746_ARAVE</name>
<sequence length="117" mass="12762">MFLLPSIERPSRLVELDCIHAGVSLPMISSLESSSSLIQILECPYAVAFSGFPVIQRSGCSDSMSSDPLSVLTASFSDGFICRRSLSKSSLTLVTHTANFYRAEHLSRRRSNSSALM</sequence>
<comment type="caution">
    <text evidence="1">The sequence shown here is derived from an EMBL/GenBank/DDBJ whole genome shotgun (WGS) entry which is preliminary data.</text>
</comment>
<evidence type="ECO:0000313" key="1">
    <source>
        <dbReference type="EMBL" id="GBN59978.1"/>
    </source>
</evidence>
<protein>
    <submittedName>
        <fullName evidence="1">Uncharacterized protein</fullName>
    </submittedName>
</protein>
<accession>A0A4Y2Q746</accession>
<proteinExistence type="predicted"/>
<keyword evidence="2" id="KW-1185">Reference proteome</keyword>
<dbReference type="EMBL" id="BGPR01137437">
    <property type="protein sequence ID" value="GBN59978.1"/>
    <property type="molecule type" value="Genomic_DNA"/>
</dbReference>